<accession>A0A4R2LH07</accession>
<keyword evidence="1" id="KW-0812">Transmembrane</keyword>
<evidence type="ECO:0000256" key="1">
    <source>
        <dbReference type="SAM" id="Phobius"/>
    </source>
</evidence>
<keyword evidence="1" id="KW-1133">Transmembrane helix</keyword>
<feature type="transmembrane region" description="Helical" evidence="1">
    <location>
        <begin position="173"/>
        <end position="194"/>
    </location>
</feature>
<proteinExistence type="predicted"/>
<dbReference type="RefSeq" id="WP_132091975.1">
    <property type="nucleotide sequence ID" value="NZ_JANKAQ010000009.1"/>
</dbReference>
<name>A0A4R2LH07_9FIRM</name>
<reference evidence="2 3" key="1">
    <citation type="submission" date="2019-03" db="EMBL/GenBank/DDBJ databases">
        <title>Genomic Encyclopedia of Type Strains, Phase IV (KMG-IV): sequencing the most valuable type-strain genomes for metagenomic binning, comparative biology and taxonomic classification.</title>
        <authorList>
            <person name="Goeker M."/>
        </authorList>
    </citation>
    <scope>NUCLEOTIDE SEQUENCE [LARGE SCALE GENOMIC DNA]</scope>
    <source>
        <strain evidence="2 3">DSM 28559</strain>
    </source>
</reference>
<dbReference type="Proteomes" id="UP000295711">
    <property type="component" value="Unassembled WGS sequence"/>
</dbReference>
<feature type="transmembrane region" description="Helical" evidence="1">
    <location>
        <begin position="20"/>
        <end position="39"/>
    </location>
</feature>
<evidence type="ECO:0000313" key="3">
    <source>
        <dbReference type="Proteomes" id="UP000295711"/>
    </source>
</evidence>
<dbReference type="AlphaFoldDB" id="A0A4R2LH07"/>
<organism evidence="2 3">
    <name type="scientific">Frisingicoccus caecimuris</name>
    <dbReference type="NCBI Taxonomy" id="1796636"/>
    <lineage>
        <taxon>Bacteria</taxon>
        <taxon>Bacillati</taxon>
        <taxon>Bacillota</taxon>
        <taxon>Clostridia</taxon>
        <taxon>Lachnospirales</taxon>
        <taxon>Lachnospiraceae</taxon>
        <taxon>Frisingicoccus</taxon>
    </lineage>
</organism>
<keyword evidence="1" id="KW-0472">Membrane</keyword>
<protein>
    <submittedName>
        <fullName evidence="2">Uncharacterized protein</fullName>
    </submittedName>
</protein>
<evidence type="ECO:0000313" key="2">
    <source>
        <dbReference type="EMBL" id="TCO84281.1"/>
    </source>
</evidence>
<sequence>MEKQEIKGYLQKQHSIVGRIFYGVGILTGIAIICGLLFWRNPFMISSVDASEESVSWQPEETKAYVRVNHMDLRFTGFYTVDTKNEISGYYYIGSIGEQSWFVEIPAETDDAGLSQAMPDLTDMEFVARVSDDMSVLEKAAESESMTTETYIETYNISDRVLLTYDTYREADILYYAIGFLIMLGCFVAGRLFIHET</sequence>
<gene>
    <name evidence="2" type="ORF">EV212_10839</name>
</gene>
<dbReference type="EMBL" id="SLXA01000008">
    <property type="protein sequence ID" value="TCO84281.1"/>
    <property type="molecule type" value="Genomic_DNA"/>
</dbReference>
<keyword evidence="3" id="KW-1185">Reference proteome</keyword>
<comment type="caution">
    <text evidence="2">The sequence shown here is derived from an EMBL/GenBank/DDBJ whole genome shotgun (WGS) entry which is preliminary data.</text>
</comment>